<dbReference type="OrthoDB" id="1511180at2"/>
<name>A0A1E5TB14_9FLAO</name>
<proteinExistence type="predicted"/>
<dbReference type="AlphaFoldDB" id="A0A1E5TB14"/>
<keyword evidence="2" id="KW-1185">Reference proteome</keyword>
<gene>
    <name evidence="1" type="ORF">A8C32_03740</name>
</gene>
<organism evidence="1 2">
    <name type="scientific">Flavivirga aquatica</name>
    <dbReference type="NCBI Taxonomy" id="1849968"/>
    <lineage>
        <taxon>Bacteria</taxon>
        <taxon>Pseudomonadati</taxon>
        <taxon>Bacteroidota</taxon>
        <taxon>Flavobacteriia</taxon>
        <taxon>Flavobacteriales</taxon>
        <taxon>Flavobacteriaceae</taxon>
        <taxon>Flavivirga</taxon>
    </lineage>
</organism>
<dbReference type="STRING" id="1849968.A8C32_03740"/>
<dbReference type="EMBL" id="MDJD01000034">
    <property type="protein sequence ID" value="OEK08573.1"/>
    <property type="molecule type" value="Genomic_DNA"/>
</dbReference>
<dbReference type="Proteomes" id="UP000095713">
    <property type="component" value="Unassembled WGS sequence"/>
</dbReference>
<evidence type="ECO:0008006" key="3">
    <source>
        <dbReference type="Google" id="ProtNLM"/>
    </source>
</evidence>
<protein>
    <recommendedName>
        <fullName evidence="3">Lipoprotein</fullName>
    </recommendedName>
</protein>
<dbReference type="RefSeq" id="WP_069830079.1">
    <property type="nucleotide sequence ID" value="NZ_MDJD01000034.1"/>
</dbReference>
<reference evidence="1 2" key="1">
    <citation type="submission" date="2016-05" db="EMBL/GenBank/DDBJ databases">
        <title>Draft Genome Sequence of Algibacter sp. Strain SK-16 Isolated from the Surface Water of Aburatsubo Inlet.</title>
        <authorList>
            <person name="Wong S.-K."/>
            <person name="Yoshizawa S."/>
            <person name="Nakajima Y."/>
            <person name="Ogura Y."/>
            <person name="Tetsuya H."/>
            <person name="Hamasaki K."/>
        </authorList>
    </citation>
    <scope>NUCLEOTIDE SEQUENCE [LARGE SCALE GENOMIC DNA]</scope>
    <source>
        <strain evidence="1 2">SK-16</strain>
    </source>
</reference>
<evidence type="ECO:0000313" key="1">
    <source>
        <dbReference type="EMBL" id="OEK08573.1"/>
    </source>
</evidence>
<comment type="caution">
    <text evidence="1">The sequence shown here is derived from an EMBL/GenBank/DDBJ whole genome shotgun (WGS) entry which is preliminary data.</text>
</comment>
<evidence type="ECO:0000313" key="2">
    <source>
        <dbReference type="Proteomes" id="UP000095713"/>
    </source>
</evidence>
<sequence length="175" mass="21415">MRAILIFILLIIVFSCKTKEKPIHFMFLEKHSGKTTSSYKNNKHIYLYVESYLIDNLPEDEKKGFNKERYDLEYNFFKKNNKICKLEDDITLYHTRFYKKTLCSEKYINKKNDYTGVSRSVIYEECEDDTEYDFYYKRNEENPNMWILYQNLWGKQYHDTIYCDPNIKKVNLLDM</sequence>
<dbReference type="PROSITE" id="PS51257">
    <property type="entry name" value="PROKAR_LIPOPROTEIN"/>
    <property type="match status" value="1"/>
</dbReference>
<accession>A0A1E5TB14</accession>